<reference evidence="2" key="1">
    <citation type="journal article" date="2023" name="Nat. Plants">
        <title>Single-cell RNA sequencing provides a high-resolution roadmap for understanding the multicellular compartmentation of specialized metabolism.</title>
        <authorList>
            <person name="Sun S."/>
            <person name="Shen X."/>
            <person name="Li Y."/>
            <person name="Li Y."/>
            <person name="Wang S."/>
            <person name="Li R."/>
            <person name="Zhang H."/>
            <person name="Shen G."/>
            <person name="Guo B."/>
            <person name="Wei J."/>
            <person name="Xu J."/>
            <person name="St-Pierre B."/>
            <person name="Chen S."/>
            <person name="Sun C."/>
        </authorList>
    </citation>
    <scope>NUCLEOTIDE SEQUENCE [LARGE SCALE GENOMIC DNA]</scope>
</reference>
<comment type="caution">
    <text evidence="1">The sequence shown here is derived from an EMBL/GenBank/DDBJ whole genome shotgun (WGS) entry which is preliminary data.</text>
</comment>
<sequence>MSNINRFLFRNGVIASNGDAQPVTTLLQSHSGAYTTTRTLDNGSQLLLWERHLTRLCDSVQVLINSKPEYLFGSKKFMFRLDMLSVKSSMWDSLVRILVNDSMKKALPVVLEGRKYEEEIAVTTLVSGNLEELGDVEDLDEQRIYEILNVYLHFGSYVPPVFGIQGKGAHLAVVGHGRDVANAKYSDWVRHRKHLEKLKPPSVTELLLSSDGDHILEGSVTNFFVVCVKDRNEEGVEIQTAPLQAGVLPGVIRQVIIDICSRNAIPFKEVAPSWSQREIWSEAFITSSLRLLQYVETILAPTSWKSLESKTWTGITWEEKLFQESPGRITSIIKEEISKYARREACPISSFK</sequence>
<accession>A0ACB9ZP19</accession>
<evidence type="ECO:0000313" key="1">
    <source>
        <dbReference type="EMBL" id="KAI5648788.1"/>
    </source>
</evidence>
<evidence type="ECO:0000313" key="2">
    <source>
        <dbReference type="Proteomes" id="UP001060085"/>
    </source>
</evidence>
<keyword evidence="2" id="KW-1185">Reference proteome</keyword>
<proteinExistence type="predicted"/>
<dbReference type="Proteomes" id="UP001060085">
    <property type="component" value="Linkage Group LG08"/>
</dbReference>
<name>A0ACB9ZP19_CATRO</name>
<gene>
    <name evidence="1" type="ORF">M9H77_34793</name>
</gene>
<organism evidence="1 2">
    <name type="scientific">Catharanthus roseus</name>
    <name type="common">Madagascar periwinkle</name>
    <name type="synonym">Vinca rosea</name>
    <dbReference type="NCBI Taxonomy" id="4058"/>
    <lineage>
        <taxon>Eukaryota</taxon>
        <taxon>Viridiplantae</taxon>
        <taxon>Streptophyta</taxon>
        <taxon>Embryophyta</taxon>
        <taxon>Tracheophyta</taxon>
        <taxon>Spermatophyta</taxon>
        <taxon>Magnoliopsida</taxon>
        <taxon>eudicotyledons</taxon>
        <taxon>Gunneridae</taxon>
        <taxon>Pentapetalae</taxon>
        <taxon>asterids</taxon>
        <taxon>lamiids</taxon>
        <taxon>Gentianales</taxon>
        <taxon>Apocynaceae</taxon>
        <taxon>Rauvolfioideae</taxon>
        <taxon>Vinceae</taxon>
        <taxon>Catharanthinae</taxon>
        <taxon>Catharanthus</taxon>
    </lineage>
</organism>
<protein>
    <submittedName>
        <fullName evidence="1">Uncharacterized protein</fullName>
    </submittedName>
</protein>
<dbReference type="EMBL" id="CM044708">
    <property type="protein sequence ID" value="KAI5648788.1"/>
    <property type="molecule type" value="Genomic_DNA"/>
</dbReference>